<dbReference type="Gene3D" id="1.50.10.20">
    <property type="match status" value="1"/>
</dbReference>
<reference evidence="2 3" key="1">
    <citation type="submission" date="2020-01" db="EMBL/GenBank/DDBJ databases">
        <title>Bacteria diversity of Porities sp.</title>
        <authorList>
            <person name="Wang G."/>
        </authorList>
    </citation>
    <scope>NUCLEOTIDE SEQUENCE [LARGE SCALE GENOMIC DNA]</scope>
    <source>
        <strain evidence="2 3">R33</strain>
    </source>
</reference>
<dbReference type="InterPro" id="IPR036249">
    <property type="entry name" value="Thioredoxin-like_sf"/>
</dbReference>
<accession>A0A6L9EGD4</accession>
<organism evidence="2 3">
    <name type="scientific">Poritiphilus flavus</name>
    <dbReference type="NCBI Taxonomy" id="2697053"/>
    <lineage>
        <taxon>Bacteria</taxon>
        <taxon>Pseudomonadati</taxon>
        <taxon>Bacteroidota</taxon>
        <taxon>Flavobacteriia</taxon>
        <taxon>Flavobacteriales</taxon>
        <taxon>Flavobacteriaceae</taxon>
        <taxon>Poritiphilus</taxon>
    </lineage>
</organism>
<dbReference type="Pfam" id="PF03663">
    <property type="entry name" value="Glyco_hydro_76"/>
    <property type="match status" value="1"/>
</dbReference>
<evidence type="ECO:0000259" key="1">
    <source>
        <dbReference type="Pfam" id="PF03190"/>
    </source>
</evidence>
<name>A0A6L9EGD4_9FLAO</name>
<dbReference type="InterPro" id="IPR008928">
    <property type="entry name" value="6-hairpin_glycosidase_sf"/>
</dbReference>
<evidence type="ECO:0000313" key="3">
    <source>
        <dbReference type="Proteomes" id="UP000475249"/>
    </source>
</evidence>
<protein>
    <submittedName>
        <fullName evidence="2">DUF255 domain-containing protein</fullName>
    </submittedName>
</protein>
<feature type="domain" description="Spermatogenesis-associated protein 20-like TRX" evidence="1">
    <location>
        <begin position="7"/>
        <end position="160"/>
    </location>
</feature>
<sequence>MEPKHSNALIHETSPYLLQHAHNPVNWVAWSPEVLKQAQKEDKLLIISIGYAACHWCHVMEKECFEDEEVAAVMNKSFINIKIDREERPDVDHIYMDALQMMTGSGGWPLNIIALPDGRPIWGATYVDKGRWIKALQQLAEVYQQEQEKVISYAENLANGIKSINLVKGNDNSDLLSTEQLKKLVDDWSDYFDRKMGGYNRAPKFMMPGNLEFLLHFGFSTQNESVLEYVNLSLKKIAQGGVYDHIGGGFARYAVDTRWHVPHFEKMLYDNGQLVSLYAKAYAYSGNEHYKQVVEETISFVERELMDVDSGFYSSLDADSLNEQDILEEGAFYVWRKEELKEILGLQFELFQDYYNINSYGLWEEGKYVLIRDKEEQEIAKKHQLTPAELRKLITKCKSQLLEERAKRARPRLDDKILTSWNGLMLNGLIDAYRYLGSEHYLDLANKNADFLRSSLMDDQGRLFHNYKNEKVSIEGYLEDYAAVARAYLNLYETTLEEKWLLTSRKLLDYCLSHFFDPESGLFYFTSDTSHYVIRKTLETQDNVIPSSNSILAETLYRIGKLYPEEKYSTVAKGMMLAMRNSLEDNIHSHANWARLALFMDKPFYEIAIVGPEYREKASEFHHKYLPNTIITATAEEGGLSLLKNRYVTGKTLIYVCKEGACRLPETEAEKALEQILQN</sequence>
<dbReference type="RefSeq" id="WP_161436853.1">
    <property type="nucleotide sequence ID" value="NZ_WXYO01000008.1"/>
</dbReference>
<dbReference type="SUPFAM" id="SSF52833">
    <property type="entry name" value="Thioredoxin-like"/>
    <property type="match status" value="1"/>
</dbReference>
<comment type="caution">
    <text evidence="2">The sequence shown here is derived from an EMBL/GenBank/DDBJ whole genome shotgun (WGS) entry which is preliminary data.</text>
</comment>
<dbReference type="EMBL" id="WXYO01000008">
    <property type="protein sequence ID" value="NAS13804.1"/>
    <property type="molecule type" value="Genomic_DNA"/>
</dbReference>
<proteinExistence type="predicted"/>
<dbReference type="PIRSF" id="PIRSF006402">
    <property type="entry name" value="UCP006402_thioredoxin"/>
    <property type="match status" value="1"/>
</dbReference>
<dbReference type="AlphaFoldDB" id="A0A6L9EGD4"/>
<dbReference type="InterPro" id="IPR024705">
    <property type="entry name" value="Ssp411"/>
</dbReference>
<gene>
    <name evidence="2" type="ORF">GTQ38_17455</name>
</gene>
<dbReference type="PANTHER" id="PTHR42899">
    <property type="entry name" value="SPERMATOGENESIS-ASSOCIATED PROTEIN 20"/>
    <property type="match status" value="1"/>
</dbReference>
<dbReference type="InterPro" id="IPR005198">
    <property type="entry name" value="Glyco_hydro_76"/>
</dbReference>
<dbReference type="InterPro" id="IPR004879">
    <property type="entry name" value="Ssp411-like_TRX"/>
</dbReference>
<dbReference type="CDD" id="cd02955">
    <property type="entry name" value="SSP411"/>
    <property type="match status" value="1"/>
</dbReference>
<dbReference type="SUPFAM" id="SSF48208">
    <property type="entry name" value="Six-hairpin glycosidases"/>
    <property type="match status" value="1"/>
</dbReference>
<keyword evidence="3" id="KW-1185">Reference proteome</keyword>
<dbReference type="Gene3D" id="3.40.30.10">
    <property type="entry name" value="Glutaredoxin"/>
    <property type="match status" value="1"/>
</dbReference>
<dbReference type="Proteomes" id="UP000475249">
    <property type="component" value="Unassembled WGS sequence"/>
</dbReference>
<dbReference type="PANTHER" id="PTHR42899:SF1">
    <property type="entry name" value="SPERMATOGENESIS-ASSOCIATED PROTEIN 20"/>
    <property type="match status" value="1"/>
</dbReference>
<dbReference type="Pfam" id="PF03190">
    <property type="entry name" value="Thioredox_DsbH"/>
    <property type="match status" value="1"/>
</dbReference>
<dbReference type="GO" id="GO:0005975">
    <property type="term" value="P:carbohydrate metabolic process"/>
    <property type="evidence" value="ECO:0007669"/>
    <property type="project" value="InterPro"/>
</dbReference>
<evidence type="ECO:0000313" key="2">
    <source>
        <dbReference type="EMBL" id="NAS13804.1"/>
    </source>
</evidence>